<proteinExistence type="predicted"/>
<gene>
    <name evidence="1" type="ORF">GWI33_016395</name>
</gene>
<keyword evidence="2" id="KW-1185">Reference proteome</keyword>
<dbReference type="AlphaFoldDB" id="A0A834MAF2"/>
<comment type="caution">
    <text evidence="1">The sequence shown here is derived from an EMBL/GenBank/DDBJ whole genome shotgun (WGS) entry which is preliminary data.</text>
</comment>
<accession>A0A834MAF2</accession>
<organism evidence="1 2">
    <name type="scientific">Rhynchophorus ferrugineus</name>
    <name type="common">Red palm weevil</name>
    <name type="synonym">Curculio ferrugineus</name>
    <dbReference type="NCBI Taxonomy" id="354439"/>
    <lineage>
        <taxon>Eukaryota</taxon>
        <taxon>Metazoa</taxon>
        <taxon>Ecdysozoa</taxon>
        <taxon>Arthropoda</taxon>
        <taxon>Hexapoda</taxon>
        <taxon>Insecta</taxon>
        <taxon>Pterygota</taxon>
        <taxon>Neoptera</taxon>
        <taxon>Endopterygota</taxon>
        <taxon>Coleoptera</taxon>
        <taxon>Polyphaga</taxon>
        <taxon>Cucujiformia</taxon>
        <taxon>Curculionidae</taxon>
        <taxon>Dryophthorinae</taxon>
        <taxon>Rhynchophorus</taxon>
    </lineage>
</organism>
<evidence type="ECO:0000313" key="1">
    <source>
        <dbReference type="EMBL" id="KAF7270674.1"/>
    </source>
</evidence>
<sequence length="84" mass="9378">MGLCGVPFKAVFVHCVGGRVEPFVCVALHQEARRPPRRPTTIRDWFLFVNEESRGLGVVLIWSAANGQRKKVNKQKEDDDGGAE</sequence>
<dbReference type="EMBL" id="JAACXV010014073">
    <property type="protein sequence ID" value="KAF7270674.1"/>
    <property type="molecule type" value="Genomic_DNA"/>
</dbReference>
<protein>
    <submittedName>
        <fullName evidence="1">Uncharacterized protein</fullName>
    </submittedName>
</protein>
<name>A0A834MAF2_RHYFE</name>
<evidence type="ECO:0000313" key="2">
    <source>
        <dbReference type="Proteomes" id="UP000625711"/>
    </source>
</evidence>
<reference evidence="1" key="1">
    <citation type="submission" date="2020-08" db="EMBL/GenBank/DDBJ databases">
        <title>Genome sequencing and assembly of the red palm weevil Rhynchophorus ferrugineus.</title>
        <authorList>
            <person name="Dias G.B."/>
            <person name="Bergman C.M."/>
            <person name="Manee M."/>
        </authorList>
    </citation>
    <scope>NUCLEOTIDE SEQUENCE</scope>
    <source>
        <strain evidence="1">AA-2017</strain>
        <tissue evidence="1">Whole larva</tissue>
    </source>
</reference>
<dbReference type="Proteomes" id="UP000625711">
    <property type="component" value="Unassembled WGS sequence"/>
</dbReference>